<dbReference type="GO" id="GO:0045910">
    <property type="term" value="P:negative regulation of DNA recombination"/>
    <property type="evidence" value="ECO:0007669"/>
    <property type="project" value="TreeGrafter"/>
</dbReference>
<dbReference type="Gene3D" id="3.40.50.300">
    <property type="entry name" value="P-loop containing nucleotide triphosphate hydrolases"/>
    <property type="match status" value="2"/>
</dbReference>
<feature type="binding site" evidence="17">
    <location>
        <position position="208"/>
    </location>
    <ligand>
        <name>[4Fe-4S] cluster</name>
        <dbReference type="ChEBI" id="CHEBI:49883"/>
    </ligand>
</feature>
<dbReference type="GO" id="GO:0010569">
    <property type="term" value="P:regulation of double-strand break repair via homologous recombination"/>
    <property type="evidence" value="ECO:0007669"/>
    <property type="project" value="UniProtKB-UniRule"/>
</dbReference>
<dbReference type="PANTHER" id="PTHR11472">
    <property type="entry name" value="DNA REPAIR DEAD HELICASE RAD3/XP-D SUBFAMILY MEMBER"/>
    <property type="match status" value="1"/>
</dbReference>
<keyword evidence="14 17" id="KW-0539">Nucleus</keyword>
<keyword evidence="7 17" id="KW-0347">Helicase</keyword>
<dbReference type="OrthoDB" id="19182at2759"/>
<evidence type="ECO:0000256" key="16">
    <source>
        <dbReference type="ARBA" id="ARBA00073810"/>
    </source>
</evidence>
<dbReference type="GO" id="GO:0046872">
    <property type="term" value="F:metal ion binding"/>
    <property type="evidence" value="ECO:0007669"/>
    <property type="project" value="UniProtKB-UniRule"/>
</dbReference>
<dbReference type="HAMAP" id="MF_03065">
    <property type="entry name" value="RTEL1"/>
    <property type="match status" value="1"/>
</dbReference>
<dbReference type="GO" id="GO:0051539">
    <property type="term" value="F:4 iron, 4 sulfur cluster binding"/>
    <property type="evidence" value="ECO:0007669"/>
    <property type="project" value="UniProtKB-UniRule"/>
</dbReference>
<dbReference type="InterPro" id="IPR013020">
    <property type="entry name" value="Rad3/Chl1-like"/>
</dbReference>
<keyword evidence="13 17" id="KW-0413">Isomerase</keyword>
<dbReference type="InterPro" id="IPR006554">
    <property type="entry name" value="Helicase-like_DEXD_c2"/>
</dbReference>
<evidence type="ECO:0000256" key="2">
    <source>
        <dbReference type="ARBA" id="ARBA00022485"/>
    </source>
</evidence>
<evidence type="ECO:0000256" key="4">
    <source>
        <dbReference type="ARBA" id="ARBA00022741"/>
    </source>
</evidence>
<gene>
    <name evidence="20" type="ORF">Anas_04673</name>
</gene>
<dbReference type="GO" id="GO:0090657">
    <property type="term" value="P:telomeric loop disassembly"/>
    <property type="evidence" value="ECO:0007669"/>
    <property type="project" value="TreeGrafter"/>
</dbReference>
<evidence type="ECO:0000256" key="15">
    <source>
        <dbReference type="ARBA" id="ARBA00049360"/>
    </source>
</evidence>
<dbReference type="CDD" id="cd17970">
    <property type="entry name" value="DEAHc_FancJ"/>
    <property type="match status" value="1"/>
</dbReference>
<evidence type="ECO:0000256" key="10">
    <source>
        <dbReference type="ARBA" id="ARBA00023014"/>
    </source>
</evidence>
<evidence type="ECO:0000256" key="6">
    <source>
        <dbReference type="ARBA" id="ARBA00022801"/>
    </source>
</evidence>
<evidence type="ECO:0000256" key="8">
    <source>
        <dbReference type="ARBA" id="ARBA00022840"/>
    </source>
</evidence>
<dbReference type="GO" id="GO:0006260">
    <property type="term" value="P:DNA replication"/>
    <property type="evidence" value="ECO:0007669"/>
    <property type="project" value="InterPro"/>
</dbReference>
<dbReference type="Pfam" id="PF23109">
    <property type="entry name" value="ARCH_RTEL1"/>
    <property type="match status" value="1"/>
</dbReference>
<dbReference type="Pfam" id="PF04851">
    <property type="entry name" value="ResIII"/>
    <property type="match status" value="1"/>
</dbReference>
<dbReference type="Pfam" id="PF06733">
    <property type="entry name" value="DEAD_2"/>
    <property type="match status" value="1"/>
</dbReference>
<evidence type="ECO:0000256" key="9">
    <source>
        <dbReference type="ARBA" id="ARBA00023004"/>
    </source>
</evidence>
<feature type="binding site" evidence="17">
    <location>
        <position position="164"/>
    </location>
    <ligand>
        <name>[4Fe-4S] cluster</name>
        <dbReference type="ChEBI" id="CHEBI:49883"/>
    </ligand>
</feature>
<dbReference type="GO" id="GO:0005524">
    <property type="term" value="F:ATP binding"/>
    <property type="evidence" value="ECO:0007669"/>
    <property type="project" value="UniProtKB-UniRule"/>
</dbReference>
<evidence type="ECO:0000256" key="1">
    <source>
        <dbReference type="ARBA" id="ARBA00004123"/>
    </source>
</evidence>
<keyword evidence="12 17" id="KW-0234">DNA repair</keyword>
<evidence type="ECO:0000256" key="11">
    <source>
        <dbReference type="ARBA" id="ARBA00023125"/>
    </source>
</evidence>
<dbReference type="InterPro" id="IPR006555">
    <property type="entry name" value="ATP-dep_Helicase_C"/>
</dbReference>
<dbReference type="SUPFAM" id="SSF52540">
    <property type="entry name" value="P-loop containing nucleoside triphosphate hydrolases"/>
    <property type="match status" value="2"/>
</dbReference>
<dbReference type="InterPro" id="IPR045028">
    <property type="entry name" value="DinG/Rad3-like"/>
</dbReference>
<keyword evidence="4 17" id="KW-0547">Nucleotide-binding</keyword>
<dbReference type="GO" id="GO:0016887">
    <property type="term" value="F:ATP hydrolysis activity"/>
    <property type="evidence" value="ECO:0007669"/>
    <property type="project" value="RHEA"/>
</dbReference>
<dbReference type="Proteomes" id="UP000326759">
    <property type="component" value="Unassembled WGS sequence"/>
</dbReference>
<comment type="function">
    <text evidence="17">A probable ATP-dependent DNA helicase implicated in DNA repair and the maintenance of genomic stability. Acts as an anti-recombinase to counteract toxic recombination and limit crossover during meiosis. Regulates meiotic recombination and crossover homeostasis by physically dissociating strand invasion events and thereby promotes noncrossover repair by meiotic synthesis dependent strand annealing (SDSA) as well as disassembly of D loop recombination intermediates.</text>
</comment>
<evidence type="ECO:0000313" key="20">
    <source>
        <dbReference type="EMBL" id="KAB7494881.1"/>
    </source>
</evidence>
<evidence type="ECO:0000256" key="18">
    <source>
        <dbReference type="SAM" id="MobiDB-lite"/>
    </source>
</evidence>
<name>A0A5N5SLD2_9CRUS</name>
<dbReference type="CDD" id="cd18788">
    <property type="entry name" value="SF2_C_XPD"/>
    <property type="match status" value="1"/>
</dbReference>
<feature type="compositionally biased region" description="Polar residues" evidence="18">
    <location>
        <begin position="845"/>
        <end position="859"/>
    </location>
</feature>
<evidence type="ECO:0000256" key="12">
    <source>
        <dbReference type="ARBA" id="ARBA00023204"/>
    </source>
</evidence>
<dbReference type="GO" id="GO:0070182">
    <property type="term" value="F:DNA polymerase binding"/>
    <property type="evidence" value="ECO:0007669"/>
    <property type="project" value="TreeGrafter"/>
</dbReference>
<dbReference type="SMART" id="SM00488">
    <property type="entry name" value="DEXDc2"/>
    <property type="match status" value="1"/>
</dbReference>
<organism evidence="20 21">
    <name type="scientific">Armadillidium nasatum</name>
    <dbReference type="NCBI Taxonomy" id="96803"/>
    <lineage>
        <taxon>Eukaryota</taxon>
        <taxon>Metazoa</taxon>
        <taxon>Ecdysozoa</taxon>
        <taxon>Arthropoda</taxon>
        <taxon>Crustacea</taxon>
        <taxon>Multicrustacea</taxon>
        <taxon>Malacostraca</taxon>
        <taxon>Eumalacostraca</taxon>
        <taxon>Peracarida</taxon>
        <taxon>Isopoda</taxon>
        <taxon>Oniscidea</taxon>
        <taxon>Crinocheta</taxon>
        <taxon>Armadillidiidae</taxon>
        <taxon>Armadillidium</taxon>
    </lineage>
</organism>
<feature type="region of interest" description="Disordered" evidence="18">
    <location>
        <begin position="845"/>
        <end position="866"/>
    </location>
</feature>
<evidence type="ECO:0000256" key="14">
    <source>
        <dbReference type="ARBA" id="ARBA00023242"/>
    </source>
</evidence>
<keyword evidence="6 17" id="KW-0378">Hydrolase</keyword>
<dbReference type="PROSITE" id="PS51193">
    <property type="entry name" value="HELICASE_ATP_BIND_2"/>
    <property type="match status" value="1"/>
</dbReference>
<dbReference type="InterPro" id="IPR006935">
    <property type="entry name" value="Helicase/UvrB_N"/>
</dbReference>
<keyword evidence="21" id="KW-1185">Reference proteome</keyword>
<dbReference type="InterPro" id="IPR014013">
    <property type="entry name" value="Helic_SF1/SF2_ATP-bd_DinG/Rad3"/>
</dbReference>
<dbReference type="InterPro" id="IPR010614">
    <property type="entry name" value="RAD3-like_helicase_DEAD"/>
</dbReference>
<feature type="binding site" evidence="17">
    <location>
        <position position="173"/>
    </location>
    <ligand>
        <name>[4Fe-4S] cluster</name>
        <dbReference type="ChEBI" id="CHEBI:49883"/>
    </ligand>
</feature>
<dbReference type="InterPro" id="IPR030845">
    <property type="entry name" value="RTEL1"/>
</dbReference>
<feature type="binding site" evidence="17">
    <location>
        <position position="146"/>
    </location>
    <ligand>
        <name>[4Fe-4S] cluster</name>
        <dbReference type="ChEBI" id="CHEBI:49883"/>
    </ligand>
</feature>
<evidence type="ECO:0000256" key="13">
    <source>
        <dbReference type="ARBA" id="ARBA00023235"/>
    </source>
</evidence>
<keyword evidence="9 17" id="KW-0408">Iron</keyword>
<keyword evidence="5 17" id="KW-0227">DNA damage</keyword>
<comment type="caution">
    <text evidence="20">The sequence shown here is derived from an EMBL/GenBank/DDBJ whole genome shotgun (WGS) entry which is preliminary data.</text>
</comment>
<keyword evidence="3 17" id="KW-0479">Metal-binding</keyword>
<dbReference type="GO" id="GO:0003678">
    <property type="term" value="F:DNA helicase activity"/>
    <property type="evidence" value="ECO:0007669"/>
    <property type="project" value="UniProtKB-UniRule"/>
</dbReference>
<evidence type="ECO:0000256" key="7">
    <source>
        <dbReference type="ARBA" id="ARBA00022806"/>
    </source>
</evidence>
<dbReference type="SMART" id="SM00491">
    <property type="entry name" value="HELICc2"/>
    <property type="match status" value="1"/>
</dbReference>
<accession>A0A5N5SLD2</accession>
<dbReference type="PANTHER" id="PTHR11472:SF34">
    <property type="entry name" value="REGULATOR OF TELOMERE ELONGATION HELICASE 1"/>
    <property type="match status" value="1"/>
</dbReference>
<protein>
    <recommendedName>
        <fullName evidence="16 17">Regulator of telomere elongation helicase 1 homolog</fullName>
        <ecNumber evidence="17">5.6.2.-</ecNumber>
    </recommendedName>
</protein>
<dbReference type="FunFam" id="3.40.50.300:FF:000431">
    <property type="entry name" value="Regulator of telomere elongation helicase 1"/>
    <property type="match status" value="1"/>
</dbReference>
<dbReference type="GO" id="GO:0006281">
    <property type="term" value="P:DNA repair"/>
    <property type="evidence" value="ECO:0007669"/>
    <property type="project" value="UniProtKB-UniRule"/>
</dbReference>
<dbReference type="InterPro" id="IPR057498">
    <property type="entry name" value="Rtel1_ARCH"/>
</dbReference>
<keyword evidence="8 17" id="KW-0067">ATP-binding</keyword>
<dbReference type="GO" id="GO:0005634">
    <property type="term" value="C:nucleus"/>
    <property type="evidence" value="ECO:0007669"/>
    <property type="project" value="UniProtKB-SubCell"/>
</dbReference>
<dbReference type="EMBL" id="SEYY01023392">
    <property type="protein sequence ID" value="KAB7494881.1"/>
    <property type="molecule type" value="Genomic_DNA"/>
</dbReference>
<reference evidence="20 21" key="1">
    <citation type="journal article" date="2019" name="PLoS Biol.">
        <title>Sex chromosomes control vertical transmission of feminizing Wolbachia symbionts in an isopod.</title>
        <authorList>
            <person name="Becking T."/>
            <person name="Chebbi M.A."/>
            <person name="Giraud I."/>
            <person name="Moumen B."/>
            <person name="Laverre T."/>
            <person name="Caubet Y."/>
            <person name="Peccoud J."/>
            <person name="Gilbert C."/>
            <person name="Cordaux R."/>
        </authorList>
    </citation>
    <scope>NUCLEOTIDE SEQUENCE [LARGE SCALE GENOMIC DNA]</scope>
    <source>
        <strain evidence="20">ANa2</strain>
        <tissue evidence="20">Whole body excluding digestive tract and cuticle</tissue>
    </source>
</reference>
<comment type="subcellular location">
    <subcellularLocation>
        <location evidence="1 17">Nucleus</location>
    </subcellularLocation>
</comment>
<feature type="domain" description="Helicase ATP-binding" evidence="19">
    <location>
        <begin position="7"/>
        <end position="311"/>
    </location>
</feature>
<keyword evidence="11 17" id="KW-0238">DNA-binding</keyword>
<dbReference type="AlphaFoldDB" id="A0A5N5SLD2"/>
<dbReference type="GO" id="GO:1904430">
    <property type="term" value="P:negative regulation of t-circle formation"/>
    <property type="evidence" value="ECO:0007669"/>
    <property type="project" value="TreeGrafter"/>
</dbReference>
<keyword evidence="10 17" id="KW-0411">Iron-sulfur</keyword>
<dbReference type="InterPro" id="IPR027417">
    <property type="entry name" value="P-loop_NTPase"/>
</dbReference>
<dbReference type="Pfam" id="PF13307">
    <property type="entry name" value="Helicase_C_2"/>
    <property type="match status" value="1"/>
</dbReference>
<dbReference type="EC" id="5.6.2.-" evidence="17"/>
<evidence type="ECO:0000256" key="3">
    <source>
        <dbReference type="ARBA" id="ARBA00022723"/>
    </source>
</evidence>
<evidence type="ECO:0000256" key="5">
    <source>
        <dbReference type="ARBA" id="ARBA00022763"/>
    </source>
</evidence>
<evidence type="ECO:0000313" key="21">
    <source>
        <dbReference type="Proteomes" id="UP000326759"/>
    </source>
</evidence>
<dbReference type="NCBIfam" id="TIGR00604">
    <property type="entry name" value="rad3"/>
    <property type="match status" value="1"/>
</dbReference>
<proteinExistence type="inferred from homology"/>
<keyword evidence="2 17" id="KW-0004">4Fe-4S</keyword>
<comment type="catalytic activity">
    <reaction evidence="15 17">
        <text>ATP + H2O = ADP + phosphate + H(+)</text>
        <dbReference type="Rhea" id="RHEA:13065"/>
        <dbReference type="ChEBI" id="CHEBI:15377"/>
        <dbReference type="ChEBI" id="CHEBI:15378"/>
        <dbReference type="ChEBI" id="CHEBI:30616"/>
        <dbReference type="ChEBI" id="CHEBI:43474"/>
        <dbReference type="ChEBI" id="CHEBI:456216"/>
    </reaction>
</comment>
<evidence type="ECO:0000256" key="17">
    <source>
        <dbReference type="HAMAP-Rule" id="MF_03065"/>
    </source>
</evidence>
<comment type="similarity">
    <text evidence="17">Belongs to the helicase family. RAD3/XPD subfamily.</text>
</comment>
<evidence type="ECO:0000259" key="19">
    <source>
        <dbReference type="PROSITE" id="PS51193"/>
    </source>
</evidence>
<dbReference type="Pfam" id="PF23116">
    <property type="entry name" value="HHD_RTEL1"/>
    <property type="match status" value="1"/>
</dbReference>
<dbReference type="GO" id="GO:0006310">
    <property type="term" value="P:DNA recombination"/>
    <property type="evidence" value="ECO:0007669"/>
    <property type="project" value="InterPro"/>
</dbReference>
<dbReference type="Gene3D" id="1.20.1160.20">
    <property type="match status" value="1"/>
</dbReference>
<dbReference type="GO" id="GO:0003677">
    <property type="term" value="F:DNA binding"/>
    <property type="evidence" value="ECO:0007669"/>
    <property type="project" value="UniProtKB-UniRule"/>
</dbReference>
<sequence>MPEILLNNVPVRFPFEPYEVQKNYMQKLLECLQEGKNGVLESPTGTGKTLCLLCASLAWLEMKKAEHRAKVLASNLSEDSDNKLLSSISSQLKAAVGGMWKQGNGIPKIIYSSRTHSQLSQAISELKRTTYKHMKMSVLGSRDQLCIHPEVSKETNNNNKVQMCQVRVKGRNCYFYNQVETKRVDPDVINSVLDIEDLVKLGKKRTFCPYYMAREIRQDADIIFLPYNYLLDPKSRSAHNIDLQGNIVIFDEAHNVEKMCEESASLQLRSTDLALCIDDVTHVMEKLQELSESNLGSSENALIPEDFSPEDLYILKTIFLELEKAVDEISLPADGTGVTYPGSYMFDLLQKAEITPNKKYIIVDLLEKLIQYLTMNSTSPFQRKGSGLQKFSALIKTVYSKENFSVSYMELVKQCYKVHITAEEKKKPQAKDGWNAPKITPINAKTGKVISYWCFNPGFGGTLSPLESFTSELKIPFPIKLENPHVIKPCQVWVGTICKGPDGTILNSSFKNRDKPEYLNSLGSTILNFSRIVPGGLLVFFPSYPQLRKCQEFWQGNGIWSSITNSMAIFVEPQTKDGFITAMDGFYEKVRDPNLKGACFLAVCRGKVSEGLDFANRNGRAVIITGLPYPPFKDPRVVLKQKYLDEVRSKSKTGLSGANWYRLEASRAVNQAIGRVIRHRNDYGAIILCDKRFTEFGFQNELSSWIRPYMKTHEAFGLVLREIIQFFRVAKSMFPEPDNIDKGPRTSGSSIKIEYEDSKSLPGSSAPVAAHAFQQPTSTRSFTSSFVKKEPPKHPAFNEFMTAVYKPQKSVLGEENASSDATPKNIFAALEKRSSSVLDFNSCQTNEASTSTKSSNENSIPKRKKIKLISQSEKSLNSFLKKEETSSSCLSNSSSLNQASSNVAQCSTGESSECSKNELDDLKRKKITSYLKEVKSHLSGEEYSVFSEGIKHYKRYKDVDSIIATLLTLFGKKRERRILLLKFTLFLQPDHRHQLEAVFHDIVNL</sequence>